<evidence type="ECO:0000256" key="1">
    <source>
        <dbReference type="ARBA" id="ARBA00023015"/>
    </source>
</evidence>
<dbReference type="InterPro" id="IPR036390">
    <property type="entry name" value="WH_DNA-bd_sf"/>
</dbReference>
<keyword evidence="7" id="KW-1185">Reference proteome</keyword>
<dbReference type="PANTHER" id="PTHR38445:SF7">
    <property type="entry name" value="GNTR-FAMILY TRANSCRIPTIONAL REGULATOR"/>
    <property type="match status" value="1"/>
</dbReference>
<evidence type="ECO:0000256" key="2">
    <source>
        <dbReference type="ARBA" id="ARBA00023125"/>
    </source>
</evidence>
<dbReference type="EMBL" id="JAQZAO010000001">
    <property type="protein sequence ID" value="MDD7963911.1"/>
    <property type="molecule type" value="Genomic_DNA"/>
</dbReference>
<feature type="domain" description="HTH gntR-type" evidence="5">
    <location>
        <begin position="12"/>
        <end position="80"/>
    </location>
</feature>
<dbReference type="PROSITE" id="PS50949">
    <property type="entry name" value="HTH_GNTR"/>
    <property type="match status" value="1"/>
</dbReference>
<organism evidence="6 7">
    <name type="scientific">Actinomycetospora lemnae</name>
    <dbReference type="NCBI Taxonomy" id="3019891"/>
    <lineage>
        <taxon>Bacteria</taxon>
        <taxon>Bacillati</taxon>
        <taxon>Actinomycetota</taxon>
        <taxon>Actinomycetes</taxon>
        <taxon>Pseudonocardiales</taxon>
        <taxon>Pseudonocardiaceae</taxon>
        <taxon>Actinomycetospora</taxon>
    </lineage>
</organism>
<evidence type="ECO:0000313" key="7">
    <source>
        <dbReference type="Proteomes" id="UP001300763"/>
    </source>
</evidence>
<reference evidence="6 7" key="1">
    <citation type="submission" date="2023-02" db="EMBL/GenBank/DDBJ databases">
        <title>Genome sequencing required for Actinomycetospora new species description.</title>
        <authorList>
            <person name="Saimee Y."/>
            <person name="Duangmal K."/>
        </authorList>
    </citation>
    <scope>NUCLEOTIDE SEQUENCE [LARGE SCALE GENOMIC DNA]</scope>
    <source>
        <strain evidence="6 7">DW7H6</strain>
    </source>
</reference>
<dbReference type="SUPFAM" id="SSF46785">
    <property type="entry name" value="Winged helix' DNA-binding domain"/>
    <property type="match status" value="1"/>
</dbReference>
<keyword evidence="2" id="KW-0238">DNA-binding</keyword>
<keyword evidence="1" id="KW-0805">Transcription regulation</keyword>
<keyword evidence="3" id="KW-0804">Transcription</keyword>
<sequence>MPDLRLDATSGTPVYRQIVEQVRSLVEDGGLLPGERLPTVRRLADSLGVNRNTVSKAYATLRGLGVIETRAGGGTAVTARAPRPGPQPDAHRAPGPLVDAVREAVRSGLSPGEVRDLAFVLAQRAATEVRTVFVECNHERAQAFAKELGDRLHAEVRPSLLDELDATATDGDLVVTTFFHLAEVRRWAHHAQRDVETVAVVVAPHIRTLARVADLPAGARVGVRYSTPHQAEQVRDWFRTAGLADVVVVPHDGDVPPDLAVLVVPSEDPGLAAGVGRGTEVVEFGNVLDEGSIRMVGEVRDQIRQTRTS</sequence>
<dbReference type="Proteomes" id="UP001300763">
    <property type="component" value="Unassembled WGS sequence"/>
</dbReference>
<dbReference type="SMART" id="SM00345">
    <property type="entry name" value="HTH_GNTR"/>
    <property type="match status" value="1"/>
</dbReference>
<proteinExistence type="predicted"/>
<feature type="region of interest" description="Disordered" evidence="4">
    <location>
        <begin position="76"/>
        <end position="95"/>
    </location>
</feature>
<name>A0ABT5SM55_9PSEU</name>
<protein>
    <submittedName>
        <fullName evidence="6">GntR family transcriptional regulator</fullName>
    </submittedName>
</protein>
<dbReference type="CDD" id="cd07377">
    <property type="entry name" value="WHTH_GntR"/>
    <property type="match status" value="1"/>
</dbReference>
<dbReference type="Pfam" id="PF00392">
    <property type="entry name" value="GntR"/>
    <property type="match status" value="1"/>
</dbReference>
<evidence type="ECO:0000313" key="6">
    <source>
        <dbReference type="EMBL" id="MDD7963911.1"/>
    </source>
</evidence>
<evidence type="ECO:0000256" key="3">
    <source>
        <dbReference type="ARBA" id="ARBA00023163"/>
    </source>
</evidence>
<dbReference type="RefSeq" id="WP_274198464.1">
    <property type="nucleotide sequence ID" value="NZ_JAQZAO010000001.1"/>
</dbReference>
<dbReference type="PANTHER" id="PTHR38445">
    <property type="entry name" value="HTH-TYPE TRANSCRIPTIONAL REPRESSOR YTRA"/>
    <property type="match status" value="1"/>
</dbReference>
<comment type="caution">
    <text evidence="6">The sequence shown here is derived from an EMBL/GenBank/DDBJ whole genome shotgun (WGS) entry which is preliminary data.</text>
</comment>
<evidence type="ECO:0000259" key="5">
    <source>
        <dbReference type="PROSITE" id="PS50949"/>
    </source>
</evidence>
<dbReference type="Gene3D" id="1.10.10.10">
    <property type="entry name" value="Winged helix-like DNA-binding domain superfamily/Winged helix DNA-binding domain"/>
    <property type="match status" value="1"/>
</dbReference>
<accession>A0ABT5SM55</accession>
<dbReference type="InterPro" id="IPR000524">
    <property type="entry name" value="Tscrpt_reg_HTH_GntR"/>
</dbReference>
<dbReference type="InterPro" id="IPR036388">
    <property type="entry name" value="WH-like_DNA-bd_sf"/>
</dbReference>
<dbReference type="PRINTS" id="PR00035">
    <property type="entry name" value="HTHGNTR"/>
</dbReference>
<evidence type="ECO:0000256" key="4">
    <source>
        <dbReference type="SAM" id="MobiDB-lite"/>
    </source>
</evidence>
<gene>
    <name evidence="6" type="ORF">PGB27_01000</name>
</gene>